<proteinExistence type="predicted"/>
<feature type="transmembrane region" description="Helical" evidence="1">
    <location>
        <begin position="45"/>
        <end position="64"/>
    </location>
</feature>
<feature type="domain" description="Zinc-ribbon" evidence="2">
    <location>
        <begin position="2"/>
        <end position="24"/>
    </location>
</feature>
<dbReference type="AlphaFoldDB" id="U7USP5"/>
<protein>
    <submittedName>
        <fullName evidence="3">Zinc-ribbon domain protein</fullName>
    </submittedName>
</protein>
<evidence type="ECO:0000313" key="4">
    <source>
        <dbReference type="Proteomes" id="UP000017090"/>
    </source>
</evidence>
<accession>U7USP5</accession>
<dbReference type="Proteomes" id="UP000017090">
    <property type="component" value="Unassembled WGS sequence"/>
</dbReference>
<evidence type="ECO:0000313" key="3">
    <source>
        <dbReference type="EMBL" id="ERT62301.1"/>
    </source>
</evidence>
<keyword evidence="1" id="KW-1133">Transmembrane helix</keyword>
<dbReference type="RefSeq" id="WP_023052759.1">
    <property type="nucleotide sequence ID" value="NZ_AWXA01000006.1"/>
</dbReference>
<dbReference type="Pfam" id="PF13240">
    <property type="entry name" value="Zn_Ribbon_1"/>
    <property type="match status" value="1"/>
</dbReference>
<sequence length="65" mass="6617">MKCPRCGKPVPPGAKTCPYCGAPLPPPGSRKEEEMPSVSAKTTGIGVAVVIVVVLAAVAAFVLLR</sequence>
<reference evidence="3 4" key="1">
    <citation type="submission" date="2013-09" db="EMBL/GenBank/DDBJ databases">
        <authorList>
            <person name="Durkin A.S."/>
            <person name="Haft D.R."/>
            <person name="McCorrison J."/>
            <person name="Torralba M."/>
            <person name="Gillis M."/>
            <person name="Haft D.H."/>
            <person name="Methe B."/>
            <person name="Sutton G."/>
            <person name="Nelson K.E."/>
        </authorList>
    </citation>
    <scope>NUCLEOTIDE SEQUENCE [LARGE SCALE GENOMIC DNA]</scope>
    <source>
        <strain evidence="3 4">BV3C16-1</strain>
    </source>
</reference>
<name>U7USP5_9FIRM</name>
<dbReference type="InterPro" id="IPR026870">
    <property type="entry name" value="Zinc_ribbon_dom"/>
</dbReference>
<gene>
    <name evidence="3" type="ORF">HMPREF1250_0585</name>
</gene>
<keyword evidence="4" id="KW-1185">Reference proteome</keyword>
<dbReference type="PATRIC" id="fig|1111454.3.peg.251"/>
<dbReference type="EMBL" id="AWXA01000006">
    <property type="protein sequence ID" value="ERT62301.1"/>
    <property type="molecule type" value="Genomic_DNA"/>
</dbReference>
<dbReference type="STRING" id="1111454.HMPREF1250_0585"/>
<organism evidence="3 4">
    <name type="scientific">Megasphaera vaginalis</name>
    <name type="common">ex Srinivasan et al. 2021</name>
    <dbReference type="NCBI Taxonomy" id="1111454"/>
    <lineage>
        <taxon>Bacteria</taxon>
        <taxon>Bacillati</taxon>
        <taxon>Bacillota</taxon>
        <taxon>Negativicutes</taxon>
        <taxon>Veillonellales</taxon>
        <taxon>Veillonellaceae</taxon>
        <taxon>Megasphaera</taxon>
    </lineage>
</organism>
<keyword evidence="1" id="KW-0472">Membrane</keyword>
<comment type="caution">
    <text evidence="3">The sequence shown here is derived from an EMBL/GenBank/DDBJ whole genome shotgun (WGS) entry which is preliminary data.</text>
</comment>
<evidence type="ECO:0000256" key="1">
    <source>
        <dbReference type="SAM" id="Phobius"/>
    </source>
</evidence>
<dbReference type="OrthoDB" id="1696226at2"/>
<evidence type="ECO:0000259" key="2">
    <source>
        <dbReference type="Pfam" id="PF13240"/>
    </source>
</evidence>
<keyword evidence="1" id="KW-0812">Transmembrane</keyword>